<dbReference type="SUPFAM" id="SSF52540">
    <property type="entry name" value="P-loop containing nucleoside triphosphate hydrolases"/>
    <property type="match status" value="1"/>
</dbReference>
<evidence type="ECO:0000313" key="1">
    <source>
        <dbReference type="EMBL" id="MFC7409509.1"/>
    </source>
</evidence>
<sequence>MFDFKLSSIFGRILDIKRILTNPAPPLDFVLPGLTAGSVGLLVGPGGMGKTMFELQVAVSLATGLGCRDSLFGHEVFEGMSRNPQKVVFVAAEEPIEVLWQRLHAIVFSLKQRDVLPAGFTWPEFMQRLDENLRLYALAGRRRVNLLTPDLEGSADAQELTALCSGARLLIVDPLRQFHFEDENQSAPMSAVMSVFKQIAQKSGAAVLVAHHSSRASGLQGYGDTADAGRGSTALKDDARWQINLTSPSRDLLKAHGIPIAHASAHVALTDAKNNYGAKRPTVLLHRTAGGVLVPVQMPTGANVSTLSPRRRISRERA</sequence>
<organism evidence="1 2">
    <name type="scientific">Hydrogenophaga atypica</name>
    <dbReference type="NCBI Taxonomy" id="249409"/>
    <lineage>
        <taxon>Bacteria</taxon>
        <taxon>Pseudomonadati</taxon>
        <taxon>Pseudomonadota</taxon>
        <taxon>Betaproteobacteria</taxon>
        <taxon>Burkholderiales</taxon>
        <taxon>Comamonadaceae</taxon>
        <taxon>Hydrogenophaga</taxon>
    </lineage>
</organism>
<name>A0ABW2QJ64_9BURK</name>
<dbReference type="Proteomes" id="UP001596501">
    <property type="component" value="Unassembled WGS sequence"/>
</dbReference>
<protein>
    <submittedName>
        <fullName evidence="1">AAA family ATPase</fullName>
    </submittedName>
</protein>
<comment type="caution">
    <text evidence="1">The sequence shown here is derived from an EMBL/GenBank/DDBJ whole genome shotgun (WGS) entry which is preliminary data.</text>
</comment>
<dbReference type="Gene3D" id="3.40.50.300">
    <property type="entry name" value="P-loop containing nucleotide triphosphate hydrolases"/>
    <property type="match status" value="1"/>
</dbReference>
<dbReference type="InterPro" id="IPR027417">
    <property type="entry name" value="P-loop_NTPase"/>
</dbReference>
<dbReference type="Pfam" id="PF13481">
    <property type="entry name" value="AAA_25"/>
    <property type="match status" value="1"/>
</dbReference>
<dbReference type="RefSeq" id="WP_382223316.1">
    <property type="nucleotide sequence ID" value="NZ_JBHTCA010000006.1"/>
</dbReference>
<evidence type="ECO:0000313" key="2">
    <source>
        <dbReference type="Proteomes" id="UP001596501"/>
    </source>
</evidence>
<gene>
    <name evidence="1" type="ORF">ACFQPB_11615</name>
</gene>
<keyword evidence="2" id="KW-1185">Reference proteome</keyword>
<reference evidence="2" key="1">
    <citation type="journal article" date="2019" name="Int. J. Syst. Evol. Microbiol.">
        <title>The Global Catalogue of Microorganisms (GCM) 10K type strain sequencing project: providing services to taxonomists for standard genome sequencing and annotation.</title>
        <authorList>
            <consortium name="The Broad Institute Genomics Platform"/>
            <consortium name="The Broad Institute Genome Sequencing Center for Infectious Disease"/>
            <person name="Wu L."/>
            <person name="Ma J."/>
        </authorList>
    </citation>
    <scope>NUCLEOTIDE SEQUENCE [LARGE SCALE GENOMIC DNA]</scope>
    <source>
        <strain evidence="2">CGMCC 1.12371</strain>
    </source>
</reference>
<accession>A0ABW2QJ64</accession>
<proteinExistence type="predicted"/>
<dbReference type="EMBL" id="JBHTCA010000006">
    <property type="protein sequence ID" value="MFC7409509.1"/>
    <property type="molecule type" value="Genomic_DNA"/>
</dbReference>